<dbReference type="FunFam" id="3.30.830.10:FF:000034">
    <property type="entry name" value="presequence protease 1, chloroplastic/mitochondrial"/>
    <property type="match status" value="1"/>
</dbReference>
<dbReference type="GO" id="GO:0046872">
    <property type="term" value="F:metal ion binding"/>
    <property type="evidence" value="ECO:0007669"/>
    <property type="project" value="InterPro"/>
</dbReference>
<dbReference type="PANTHER" id="PTHR43016:SF13">
    <property type="entry name" value="PRESEQUENCE PROTEASE, MITOCHONDRIAL"/>
    <property type="match status" value="1"/>
</dbReference>
<protein>
    <submittedName>
        <fullName evidence="3">Peptidase M16</fullName>
    </submittedName>
</protein>
<dbReference type="FunFam" id="3.30.830.10:FF:000098">
    <property type="entry name" value="Zinc Metalloprotease (Insulinase family)"/>
    <property type="match status" value="1"/>
</dbReference>
<dbReference type="STRING" id="83560.NC80_01050"/>
<feature type="domain" description="Peptidase M16C associated" evidence="2">
    <location>
        <begin position="459"/>
        <end position="707"/>
    </location>
</feature>
<reference evidence="3 4" key="1">
    <citation type="submission" date="2014-02" db="EMBL/GenBank/DDBJ databases">
        <authorList>
            <person name="Chen C."/>
            <person name="Conrad T.A."/>
            <person name="Zhou Z."/>
            <person name="Lai Z."/>
            <person name="Zhong G."/>
        </authorList>
    </citation>
    <scope>NUCLEOTIDE SEQUENCE [LARGE SCALE GENOMIC DNA]</scope>
    <source>
        <strain evidence="3 4">Nigg3-28</strain>
    </source>
</reference>
<name>A0A070A0I4_CHLMR</name>
<dbReference type="InterPro" id="IPR011249">
    <property type="entry name" value="Metalloenz_LuxS/M16"/>
</dbReference>
<dbReference type="Pfam" id="PF05193">
    <property type="entry name" value="Peptidase_M16_C"/>
    <property type="match status" value="2"/>
</dbReference>
<dbReference type="GeneID" id="1246337"/>
<dbReference type="KEGG" id="cmx:DNC_01065"/>
<organism evidence="3 4">
    <name type="scientific">Chlamydia muridarum</name>
    <dbReference type="NCBI Taxonomy" id="83560"/>
    <lineage>
        <taxon>Bacteria</taxon>
        <taxon>Pseudomonadati</taxon>
        <taxon>Chlamydiota</taxon>
        <taxon>Chlamydiia</taxon>
        <taxon>Chlamydiales</taxon>
        <taxon>Chlamydiaceae</taxon>
        <taxon>Chlamydia/Chlamydophila group</taxon>
        <taxon>Chlamydia</taxon>
    </lineage>
</organism>
<dbReference type="PANTHER" id="PTHR43016">
    <property type="entry name" value="PRESEQUENCE PROTEASE"/>
    <property type="match status" value="1"/>
</dbReference>
<dbReference type="InterPro" id="IPR007863">
    <property type="entry name" value="Peptidase_M16_C"/>
</dbReference>
<dbReference type="KEGG" id="cmm:NC80_01050"/>
<dbReference type="PATRIC" id="fig|83560.10.peg.214"/>
<sequence>MKTGDTYRNFVVKLSQDLPEIESKLIEVEHTPTGATIMMIVNDDDENVFNISFRTCPQDSSGVAHVLEHMALCGSESYPVRDPFFSMTRRSLNTFMNAFTGADFTCYPAASQIPEDFYNLLSIYIDAVFHPLLTENSFLQEAWRYERTEEGALSYTGIVFNEMKGALMSGESRLSEAMNAALFPAVTYGVNSGGDPREIVSLNLETVRAFHESQYTLSRCLFYFYGSIRPTRHLDFLEEKLLRRVGKVEKQSVTLPLQKRFKEPVRVMDKYPSDGADEDKVLFGLAWLTCSIFDQQDLLALHVLDLVLMGTDAAPLKSRLLKSGLCKQADMSIDSELHEIPVYLVCKGCSHTGSSKLESLILASLEEILQEGIPLNLVEGAVHQLELARKEIAGYSVPYGLSLFFRAGLLRQHGGKAEDGLRIHTLFANLRKNIQDPDYLPRLVRKYFLDNPHYARVILLPDSQLIAQENKEERNVLHAIQTQMSEEDLERVDAISNRLEAYQSQEEDLNKILPLFSLDKVPALGKEFVLEKEVFGEGEVLHHDCFTNDIIFAELVFDLPALSVEELPWLRLLVFVLLQLGSGGRSYKEHLEFLLEHTGGVDVLYEFSSQATDSNRLSPSISIRGKALISKAEYLFQVMKETLTTIDFSDTVRLKELLMQHAESLTNSVRNSPMGYAISLACCNKSITGGLAYLMSGMPYVKHIRELLNNFDQQAQEITNRLQTLYKKCFVGRRQLVISSSKANYQALHEQRFFGLLDDRLGSGELWRNPVLDKVNDSRGIMIPARGAYNVLSFPLESLSYDHPDAAVLSVAAEVLGNVILHTKIREQGGAYGSGASANLGRGTFYCYSYRDPEVSATYQVFLQGIRDMAAGEFSEDDVHEGILGVIQNLDDPISPGSRGAVSYYRSRSGKVPFVRQAFRQAVLATTKEQICEVARNRLEKYLSEASFVSFAGEEMLQKSLRDFDSKPFQIEPAF</sequence>
<evidence type="ECO:0000313" key="3">
    <source>
        <dbReference type="EMBL" id="AJR10301.1"/>
    </source>
</evidence>
<evidence type="ECO:0000259" key="2">
    <source>
        <dbReference type="SMART" id="SM01264"/>
    </source>
</evidence>
<accession>A0A070A0I4</accession>
<dbReference type="KEGG" id="cmg:NC81_01065"/>
<proteinExistence type="predicted"/>
<dbReference type="SUPFAM" id="SSF63411">
    <property type="entry name" value="LuxS/MPP-like metallohydrolase"/>
    <property type="match status" value="4"/>
</dbReference>
<keyword evidence="1" id="KW-0175">Coiled coil</keyword>
<dbReference type="AlphaFoldDB" id="A0A070A0I4"/>
<dbReference type="Pfam" id="PF08367">
    <property type="entry name" value="M16C_assoc"/>
    <property type="match status" value="1"/>
</dbReference>
<gene>
    <name evidence="3" type="ORF">BD36_01140</name>
</gene>
<evidence type="ECO:0000313" key="4">
    <source>
        <dbReference type="Proteomes" id="UP000260363"/>
    </source>
</evidence>
<dbReference type="GO" id="GO:0006508">
    <property type="term" value="P:proteolysis"/>
    <property type="evidence" value="ECO:0007669"/>
    <property type="project" value="InterPro"/>
</dbReference>
<dbReference type="Proteomes" id="UP000260363">
    <property type="component" value="Chromosome"/>
</dbReference>
<dbReference type="SMART" id="SM01264">
    <property type="entry name" value="M16C_associated"/>
    <property type="match status" value="1"/>
</dbReference>
<evidence type="ECO:0000256" key="1">
    <source>
        <dbReference type="SAM" id="Coils"/>
    </source>
</evidence>
<dbReference type="InterPro" id="IPR013578">
    <property type="entry name" value="Peptidase_M16C_assoc"/>
</dbReference>
<dbReference type="RefSeq" id="WP_010229831.1">
    <property type="nucleotide sequence ID" value="NZ_CP007217.1"/>
</dbReference>
<dbReference type="OMA" id="NYLYYIR"/>
<dbReference type="EMBL" id="CP007217">
    <property type="protein sequence ID" value="AJR10301.1"/>
    <property type="molecule type" value="Genomic_DNA"/>
</dbReference>
<dbReference type="Gene3D" id="3.30.830.10">
    <property type="entry name" value="Metalloenzyme, LuxS/M16 peptidase-like"/>
    <property type="match status" value="4"/>
</dbReference>
<feature type="coiled-coil region" evidence="1">
    <location>
        <begin position="701"/>
        <end position="728"/>
    </location>
</feature>
<dbReference type="Pfam" id="PF00675">
    <property type="entry name" value="Peptidase_M16"/>
    <property type="match status" value="1"/>
</dbReference>
<dbReference type="InterPro" id="IPR011765">
    <property type="entry name" value="Pept_M16_N"/>
</dbReference>